<dbReference type="RefSeq" id="WP_316974074.1">
    <property type="nucleotide sequence ID" value="NZ_JAWIIJ010000008.1"/>
</dbReference>
<proteinExistence type="predicted"/>
<gene>
    <name evidence="1" type="ORF">RYS15_12670</name>
</gene>
<comment type="caution">
    <text evidence="1">The sequence shown here is derived from an EMBL/GenBank/DDBJ whole genome shotgun (WGS) entry which is preliminary data.</text>
</comment>
<name>A0ABU3VZ67_9GAMM</name>
<keyword evidence="2" id="KW-1185">Reference proteome</keyword>
<accession>A0ABU3VZ67</accession>
<sequence length="198" mass="21403">MCRILSLLCLLVLAGCQSTPDAPAPASLDADLPQAYDATFVTPETLLAVAGDHAALGVVLAGDGATQRLLPLSQRGRFGGYPARDRNVVAVIPRGTSLSLVNLLDYPSTVGQGSDYRVAVLAYQGQQYLFAPVKRTEQGIDWLVRATDCRRRSACAYWQTQLEHCTETGECHSALELANQLLRHEEPDIDPASLAREP</sequence>
<evidence type="ECO:0000313" key="2">
    <source>
        <dbReference type="Proteomes" id="UP001269819"/>
    </source>
</evidence>
<evidence type="ECO:0000313" key="1">
    <source>
        <dbReference type="EMBL" id="MDV2079539.1"/>
    </source>
</evidence>
<dbReference type="EMBL" id="JAWIIJ010000008">
    <property type="protein sequence ID" value="MDV2079539.1"/>
    <property type="molecule type" value="Genomic_DNA"/>
</dbReference>
<organism evidence="1 2">
    <name type="scientific">Marinobacter xestospongiae</name>
    <dbReference type="NCBI Taxonomy" id="994319"/>
    <lineage>
        <taxon>Bacteria</taxon>
        <taxon>Pseudomonadati</taxon>
        <taxon>Pseudomonadota</taxon>
        <taxon>Gammaproteobacteria</taxon>
        <taxon>Pseudomonadales</taxon>
        <taxon>Marinobacteraceae</taxon>
        <taxon>Marinobacter</taxon>
    </lineage>
</organism>
<dbReference type="PROSITE" id="PS51257">
    <property type="entry name" value="PROKAR_LIPOPROTEIN"/>
    <property type="match status" value="1"/>
</dbReference>
<protein>
    <recommendedName>
        <fullName evidence="3">Lipoprotein</fullName>
    </recommendedName>
</protein>
<reference evidence="1 2" key="1">
    <citation type="submission" date="2023-10" db="EMBL/GenBank/DDBJ databases">
        <title>Characteristics and mechanism of a salt-tolerant marine origin heterotrophic nitrifying- aerobic denitrifying bacteria Marinobacter xestospongiae HN1.</title>
        <authorList>
            <person name="Qi R."/>
        </authorList>
    </citation>
    <scope>NUCLEOTIDE SEQUENCE [LARGE SCALE GENOMIC DNA]</scope>
    <source>
        <strain evidence="1 2">HN1</strain>
    </source>
</reference>
<evidence type="ECO:0008006" key="3">
    <source>
        <dbReference type="Google" id="ProtNLM"/>
    </source>
</evidence>
<dbReference type="Proteomes" id="UP001269819">
    <property type="component" value="Unassembled WGS sequence"/>
</dbReference>